<organism evidence="3 4">
    <name type="scientific">Luteolibacter pohnpeiensis</name>
    <dbReference type="NCBI Taxonomy" id="454153"/>
    <lineage>
        <taxon>Bacteria</taxon>
        <taxon>Pseudomonadati</taxon>
        <taxon>Verrucomicrobiota</taxon>
        <taxon>Verrucomicrobiia</taxon>
        <taxon>Verrucomicrobiales</taxon>
        <taxon>Verrucomicrobiaceae</taxon>
        <taxon>Luteolibacter</taxon>
    </lineage>
</organism>
<feature type="transmembrane region" description="Helical" evidence="2">
    <location>
        <begin position="54"/>
        <end position="79"/>
    </location>
</feature>
<protein>
    <submittedName>
        <fullName evidence="3">Uncharacterized protein</fullName>
    </submittedName>
</protein>
<reference evidence="3" key="1">
    <citation type="submission" date="2021-01" db="EMBL/GenBank/DDBJ databases">
        <title>Modified the classification status of verrucomicrobia.</title>
        <authorList>
            <person name="Feng X."/>
        </authorList>
    </citation>
    <scope>NUCLEOTIDE SEQUENCE</scope>
    <source>
        <strain evidence="3">KCTC 22041</strain>
    </source>
</reference>
<accession>A0A934SEA1</accession>
<evidence type="ECO:0000256" key="2">
    <source>
        <dbReference type="SAM" id="Phobius"/>
    </source>
</evidence>
<dbReference type="Proteomes" id="UP000603141">
    <property type="component" value="Unassembled WGS sequence"/>
</dbReference>
<keyword evidence="4" id="KW-1185">Reference proteome</keyword>
<keyword evidence="2" id="KW-1133">Transmembrane helix</keyword>
<dbReference type="EMBL" id="JAENIJ010000056">
    <property type="protein sequence ID" value="MBK1884532.1"/>
    <property type="molecule type" value="Genomic_DNA"/>
</dbReference>
<keyword evidence="2" id="KW-0812">Transmembrane</keyword>
<proteinExistence type="predicted"/>
<dbReference type="AlphaFoldDB" id="A0A934SEA1"/>
<gene>
    <name evidence="3" type="ORF">JIN85_19100</name>
</gene>
<evidence type="ECO:0000313" key="4">
    <source>
        <dbReference type="Proteomes" id="UP000603141"/>
    </source>
</evidence>
<dbReference type="RefSeq" id="WP_200273809.1">
    <property type="nucleotide sequence ID" value="NZ_JAENIJ010000056.1"/>
</dbReference>
<feature type="transmembrane region" description="Helical" evidence="2">
    <location>
        <begin position="21"/>
        <end position="42"/>
    </location>
</feature>
<evidence type="ECO:0000256" key="1">
    <source>
        <dbReference type="SAM" id="MobiDB-lite"/>
    </source>
</evidence>
<sequence>MTPDFARKLERQESAFQQNKMRLLGLGFMLLALGGFFAFLLVKFHWKFQGSDGAVLAALFVGGMISLFGVGVFMVTVCIRDWHGNKTRLLLLHLLASAGGNENAPNKPWDATGDNAPR</sequence>
<keyword evidence="2" id="KW-0472">Membrane</keyword>
<name>A0A934SEA1_9BACT</name>
<feature type="region of interest" description="Disordered" evidence="1">
    <location>
        <begin position="99"/>
        <end position="118"/>
    </location>
</feature>
<evidence type="ECO:0000313" key="3">
    <source>
        <dbReference type="EMBL" id="MBK1884532.1"/>
    </source>
</evidence>
<comment type="caution">
    <text evidence="3">The sequence shown here is derived from an EMBL/GenBank/DDBJ whole genome shotgun (WGS) entry which is preliminary data.</text>
</comment>